<dbReference type="GO" id="GO:0005886">
    <property type="term" value="C:plasma membrane"/>
    <property type="evidence" value="ECO:0007669"/>
    <property type="project" value="TreeGrafter"/>
</dbReference>
<dbReference type="AlphaFoldDB" id="A0A151Z3B5"/>
<dbReference type="InterPro" id="IPR006816">
    <property type="entry name" value="ELMO_dom"/>
</dbReference>
<reference evidence="3 4" key="1">
    <citation type="submission" date="2015-12" db="EMBL/GenBank/DDBJ databases">
        <title>Dictyostelia acquired genes for synthesis and detection of signals that induce cell-type specialization by lateral gene transfer from prokaryotes.</title>
        <authorList>
            <person name="Gloeckner G."/>
            <person name="Schaap P."/>
        </authorList>
    </citation>
    <scope>NUCLEOTIDE SEQUENCE [LARGE SCALE GENOMIC DNA]</scope>
    <source>
        <strain evidence="3 4">TK</strain>
    </source>
</reference>
<keyword evidence="1" id="KW-0175">Coiled coil</keyword>
<protein>
    <submittedName>
        <fullName evidence="3">Engulfment and cell motility ELM family protein</fullName>
    </submittedName>
</protein>
<evidence type="ECO:0000313" key="4">
    <source>
        <dbReference type="Proteomes" id="UP000076078"/>
    </source>
</evidence>
<name>A0A151Z3B5_TIELA</name>
<dbReference type="Pfam" id="PF04727">
    <property type="entry name" value="ELMO_CED12"/>
    <property type="match status" value="1"/>
</dbReference>
<dbReference type="InParanoid" id="A0A151Z3B5"/>
<dbReference type="Proteomes" id="UP000076078">
    <property type="component" value="Unassembled WGS sequence"/>
</dbReference>
<keyword evidence="4" id="KW-1185">Reference proteome</keyword>
<dbReference type="GO" id="GO:0048870">
    <property type="term" value="P:cell motility"/>
    <property type="evidence" value="ECO:0007669"/>
    <property type="project" value="TreeGrafter"/>
</dbReference>
<gene>
    <name evidence="3" type="ORF">DLAC_11010</name>
</gene>
<comment type="caution">
    <text evidence="3">The sequence shown here is derived from an EMBL/GenBank/DDBJ whole genome shotgun (WGS) entry which is preliminary data.</text>
</comment>
<organism evidence="3 4">
    <name type="scientific">Tieghemostelium lacteum</name>
    <name type="common">Slime mold</name>
    <name type="synonym">Dictyostelium lacteum</name>
    <dbReference type="NCBI Taxonomy" id="361077"/>
    <lineage>
        <taxon>Eukaryota</taxon>
        <taxon>Amoebozoa</taxon>
        <taxon>Evosea</taxon>
        <taxon>Eumycetozoa</taxon>
        <taxon>Dictyostelia</taxon>
        <taxon>Dictyosteliales</taxon>
        <taxon>Raperosteliaceae</taxon>
        <taxon>Tieghemostelium</taxon>
    </lineage>
</organism>
<dbReference type="EMBL" id="LODT01000051">
    <property type="protein sequence ID" value="KYQ88314.1"/>
    <property type="molecule type" value="Genomic_DNA"/>
</dbReference>
<dbReference type="PANTHER" id="PTHR12771">
    <property type="entry name" value="ENGULFMENT AND CELL MOTILITY"/>
    <property type="match status" value="1"/>
</dbReference>
<dbReference type="PANTHER" id="PTHR12771:SF41">
    <property type="entry name" value="ELMO DOMAIN-CONTAINING PROTEIN C"/>
    <property type="match status" value="1"/>
</dbReference>
<dbReference type="PROSITE" id="PS51335">
    <property type="entry name" value="ELMO"/>
    <property type="match status" value="1"/>
</dbReference>
<evidence type="ECO:0000259" key="2">
    <source>
        <dbReference type="PROSITE" id="PS51335"/>
    </source>
</evidence>
<dbReference type="InterPro" id="IPR050868">
    <property type="entry name" value="ELMO_domain-containing"/>
</dbReference>
<dbReference type="FunCoup" id="A0A151Z3B5">
    <property type="interactions" value="467"/>
</dbReference>
<feature type="domain" description="ELMO" evidence="2">
    <location>
        <begin position="308"/>
        <end position="471"/>
    </location>
</feature>
<dbReference type="OrthoDB" id="67155at2759"/>
<feature type="coiled-coil region" evidence="1">
    <location>
        <begin position="4"/>
        <end position="73"/>
    </location>
</feature>
<accession>A0A151Z3B5</accession>
<evidence type="ECO:0000256" key="1">
    <source>
        <dbReference type="SAM" id="Coils"/>
    </source>
</evidence>
<dbReference type="OMA" id="NTWSLGI"/>
<proteinExistence type="predicted"/>
<dbReference type="GO" id="GO:0007015">
    <property type="term" value="P:actin filament organization"/>
    <property type="evidence" value="ECO:0007669"/>
    <property type="project" value="TreeGrafter"/>
</dbReference>
<evidence type="ECO:0000313" key="3">
    <source>
        <dbReference type="EMBL" id="KYQ88314.1"/>
    </source>
</evidence>
<sequence>MDQLSKRRERKEFLKKEIDRQRQLIQEEDFKLMKLDESGNPPDNHQEQYENKLIDLNKELNILKQELEDHRLLGDKFYVLHGEDSILIEIDESSVITFYHCEQSRELPMIPMEKCNGSRIQIIEDSDIDNPIYELHTILSTKPIHQLFSVKTNFESTLLNNNSKPSLFERVKQNTWSLGISPLRRTTSDPTIFGERFSPPKSISFFMEKYNTFKNSSKDLLGQNNNNQNIEVKEVEENMVENNGKILLTWNNKETSVYILKSHNESLELLELLGSHIDRLKKVTARQSQQIKLFNQQKQTSYDSNNAEHEGYLQEIWTLLYPDQEFQKKSPNWKQFGFQSEDPTRDFRGMGMLGLFNLTYLVRNHRDWVDSILKQDRDYPFAVAGINISNLLFEIFNITEESLQQPWYSSFWSSSFMAMLCAMSRESDHAFEELYFLVFKLMDHIWTEMNATYMQFPVVTKKLKSLLSEISQLSPNSFDEVRAKFDLIMISNIITPTPSPRNHLQTPNNQIV</sequence>